<keyword evidence="1" id="KW-0472">Membrane</keyword>
<evidence type="ECO:0000256" key="1">
    <source>
        <dbReference type="SAM" id="Phobius"/>
    </source>
</evidence>
<keyword evidence="3" id="KW-1185">Reference proteome</keyword>
<keyword evidence="1" id="KW-1133">Transmembrane helix</keyword>
<sequence>MDDPQDSELPPSAEGRAFPLFVCWLLSAMTASVFIAGYLALDSPVLQQASLTSKLLVIAGLATLLLFNYWVIVSRTRVDAVAISQTWIWSKRVLWSDVTQAKLIYVPWFAWIIAPRLVVRGGAGLVTLVHAADSEVIKAFARYAMAPHLRSQEAAQRR</sequence>
<evidence type="ECO:0000313" key="3">
    <source>
        <dbReference type="Proteomes" id="UP001303946"/>
    </source>
</evidence>
<dbReference type="RefSeq" id="WP_316703015.1">
    <property type="nucleotide sequence ID" value="NZ_CP136336.1"/>
</dbReference>
<gene>
    <name evidence="2" type="ORF">RXV79_08620</name>
</gene>
<accession>A0ABZ0CYZ2</accession>
<name>A0ABZ0CYZ2_9BURK</name>
<evidence type="ECO:0000313" key="2">
    <source>
        <dbReference type="EMBL" id="WOB10115.1"/>
    </source>
</evidence>
<feature type="transmembrane region" description="Helical" evidence="1">
    <location>
        <begin position="53"/>
        <end position="72"/>
    </location>
</feature>
<dbReference type="Proteomes" id="UP001303946">
    <property type="component" value="Chromosome"/>
</dbReference>
<dbReference type="EMBL" id="CP136336">
    <property type="protein sequence ID" value="WOB10115.1"/>
    <property type="molecule type" value="Genomic_DNA"/>
</dbReference>
<organism evidence="2 3">
    <name type="scientific">Piscinibacter gummiphilus</name>
    <dbReference type="NCBI Taxonomy" id="946333"/>
    <lineage>
        <taxon>Bacteria</taxon>
        <taxon>Pseudomonadati</taxon>
        <taxon>Pseudomonadota</taxon>
        <taxon>Betaproteobacteria</taxon>
        <taxon>Burkholderiales</taxon>
        <taxon>Sphaerotilaceae</taxon>
        <taxon>Piscinibacter</taxon>
    </lineage>
</organism>
<keyword evidence="1" id="KW-0812">Transmembrane</keyword>
<evidence type="ECO:0008006" key="4">
    <source>
        <dbReference type="Google" id="ProtNLM"/>
    </source>
</evidence>
<proteinExistence type="predicted"/>
<protein>
    <recommendedName>
        <fullName evidence="4">PH domain-containing protein</fullName>
    </recommendedName>
</protein>
<feature type="transmembrane region" description="Helical" evidence="1">
    <location>
        <begin position="17"/>
        <end position="41"/>
    </location>
</feature>
<reference evidence="2 3" key="1">
    <citation type="submission" date="2023-10" db="EMBL/GenBank/DDBJ databases">
        <title>Bacteria for the degradation of biodegradable plastic PBAT(Polybutylene adipate terephthalate).</title>
        <authorList>
            <person name="Weon H.-Y."/>
            <person name="Yeon J."/>
        </authorList>
    </citation>
    <scope>NUCLEOTIDE SEQUENCE [LARGE SCALE GENOMIC DNA]</scope>
    <source>
        <strain evidence="2 3">SBD 7-3</strain>
    </source>
</reference>